<organism evidence="2 3">
    <name type="scientific">Vigna unguiculata</name>
    <name type="common">Cowpea</name>
    <dbReference type="NCBI Taxonomy" id="3917"/>
    <lineage>
        <taxon>Eukaryota</taxon>
        <taxon>Viridiplantae</taxon>
        <taxon>Streptophyta</taxon>
        <taxon>Embryophyta</taxon>
        <taxon>Tracheophyta</taxon>
        <taxon>Spermatophyta</taxon>
        <taxon>Magnoliopsida</taxon>
        <taxon>eudicotyledons</taxon>
        <taxon>Gunneridae</taxon>
        <taxon>Pentapetalae</taxon>
        <taxon>rosids</taxon>
        <taxon>fabids</taxon>
        <taxon>Fabales</taxon>
        <taxon>Fabaceae</taxon>
        <taxon>Papilionoideae</taxon>
        <taxon>50 kb inversion clade</taxon>
        <taxon>NPAAA clade</taxon>
        <taxon>indigoferoid/millettioid clade</taxon>
        <taxon>Phaseoleae</taxon>
        <taxon>Vigna</taxon>
    </lineage>
</organism>
<accession>A0A4D6KNV6</accession>
<reference evidence="2 3" key="1">
    <citation type="submission" date="2019-04" db="EMBL/GenBank/DDBJ databases">
        <title>An improved genome assembly and genetic linkage map for asparagus bean, Vigna unguiculata ssp. sesquipedialis.</title>
        <authorList>
            <person name="Xia Q."/>
            <person name="Zhang R."/>
            <person name="Dong Y."/>
        </authorList>
    </citation>
    <scope>NUCLEOTIDE SEQUENCE [LARGE SCALE GENOMIC DNA]</scope>
    <source>
        <tissue evidence="2">Leaf</tissue>
    </source>
</reference>
<dbReference type="AlphaFoldDB" id="A0A4D6KNV6"/>
<proteinExistence type="predicted"/>
<keyword evidence="1" id="KW-0472">Membrane</keyword>
<protein>
    <submittedName>
        <fullName evidence="2">Uncharacterized protein</fullName>
    </submittedName>
</protein>
<evidence type="ECO:0000313" key="2">
    <source>
        <dbReference type="EMBL" id="QCD79358.1"/>
    </source>
</evidence>
<sequence>MNYRQVVQHYFRTIFGFVGVGVIATSGIGLCTLYLMIIATKMKILSSPFLFVFGDDRVTCHMGADDIPGDAGDA</sequence>
<dbReference type="EMBL" id="CP039345">
    <property type="protein sequence ID" value="QCD79358.1"/>
    <property type="molecule type" value="Genomic_DNA"/>
</dbReference>
<feature type="transmembrane region" description="Helical" evidence="1">
    <location>
        <begin position="14"/>
        <end position="37"/>
    </location>
</feature>
<evidence type="ECO:0000256" key="1">
    <source>
        <dbReference type="SAM" id="Phobius"/>
    </source>
</evidence>
<evidence type="ECO:0000313" key="3">
    <source>
        <dbReference type="Proteomes" id="UP000501690"/>
    </source>
</evidence>
<keyword evidence="1" id="KW-1133">Transmembrane helix</keyword>
<dbReference type="Proteomes" id="UP000501690">
    <property type="component" value="Linkage Group LG1"/>
</dbReference>
<keyword evidence="3" id="KW-1185">Reference proteome</keyword>
<keyword evidence="1" id="KW-0812">Transmembrane</keyword>
<name>A0A4D6KNV6_VIGUN</name>
<gene>
    <name evidence="2" type="ORF">DEO72_LG1g2997</name>
</gene>